<dbReference type="PANTHER" id="PTHR14003">
    <property type="entry name" value="TRANSCRIPTIONAL REPRESSOR PROTEIN YY"/>
    <property type="match status" value="1"/>
</dbReference>
<evidence type="ECO:0000256" key="1">
    <source>
        <dbReference type="ARBA" id="ARBA00022723"/>
    </source>
</evidence>
<comment type="caution">
    <text evidence="8">The sequence shown here is derived from an EMBL/GenBank/DDBJ whole genome shotgun (WGS) entry which is preliminary data.</text>
</comment>
<organism evidence="8 9">
    <name type="scientific">Mycoemilia scoparia</name>
    <dbReference type="NCBI Taxonomy" id="417184"/>
    <lineage>
        <taxon>Eukaryota</taxon>
        <taxon>Fungi</taxon>
        <taxon>Fungi incertae sedis</taxon>
        <taxon>Zoopagomycota</taxon>
        <taxon>Kickxellomycotina</taxon>
        <taxon>Kickxellomycetes</taxon>
        <taxon>Kickxellales</taxon>
        <taxon>Kickxellaceae</taxon>
        <taxon>Mycoemilia</taxon>
    </lineage>
</organism>
<dbReference type="PROSITE" id="PS00028">
    <property type="entry name" value="ZINC_FINGER_C2H2_1"/>
    <property type="match status" value="2"/>
</dbReference>
<dbReference type="EMBL" id="JANBPU010000091">
    <property type="protein sequence ID" value="KAJ1916802.1"/>
    <property type="molecule type" value="Genomic_DNA"/>
</dbReference>
<feature type="compositionally biased region" description="Polar residues" evidence="6">
    <location>
        <begin position="150"/>
        <end position="162"/>
    </location>
</feature>
<feature type="region of interest" description="Disordered" evidence="6">
    <location>
        <begin position="100"/>
        <end position="170"/>
    </location>
</feature>
<feature type="region of interest" description="Disordered" evidence="6">
    <location>
        <begin position="441"/>
        <end position="470"/>
    </location>
</feature>
<evidence type="ECO:0000259" key="7">
    <source>
        <dbReference type="PROSITE" id="PS50157"/>
    </source>
</evidence>
<protein>
    <recommendedName>
        <fullName evidence="7">C2H2-type domain-containing protein</fullName>
    </recommendedName>
</protein>
<keyword evidence="4" id="KW-0862">Zinc</keyword>
<dbReference type="Proteomes" id="UP001150538">
    <property type="component" value="Unassembled WGS sequence"/>
</dbReference>
<evidence type="ECO:0000256" key="2">
    <source>
        <dbReference type="ARBA" id="ARBA00022737"/>
    </source>
</evidence>
<dbReference type="PANTHER" id="PTHR14003:SF19">
    <property type="entry name" value="YY2 TRANSCRIPTION FACTOR"/>
    <property type="match status" value="1"/>
</dbReference>
<dbReference type="Pfam" id="PF00096">
    <property type="entry name" value="zf-C2H2"/>
    <property type="match status" value="2"/>
</dbReference>
<proteinExistence type="predicted"/>
<feature type="compositionally biased region" description="Polar residues" evidence="6">
    <location>
        <begin position="52"/>
        <end position="64"/>
    </location>
</feature>
<keyword evidence="2" id="KW-0677">Repeat</keyword>
<feature type="compositionally biased region" description="Low complexity" evidence="6">
    <location>
        <begin position="558"/>
        <end position="570"/>
    </location>
</feature>
<evidence type="ECO:0000256" key="6">
    <source>
        <dbReference type="SAM" id="MobiDB-lite"/>
    </source>
</evidence>
<dbReference type="GO" id="GO:0031519">
    <property type="term" value="C:PcG protein complex"/>
    <property type="evidence" value="ECO:0007669"/>
    <property type="project" value="TreeGrafter"/>
</dbReference>
<dbReference type="SMART" id="SM00355">
    <property type="entry name" value="ZnF_C2H2"/>
    <property type="match status" value="2"/>
</dbReference>
<dbReference type="GO" id="GO:0000978">
    <property type="term" value="F:RNA polymerase II cis-regulatory region sequence-specific DNA binding"/>
    <property type="evidence" value="ECO:0007669"/>
    <property type="project" value="TreeGrafter"/>
</dbReference>
<dbReference type="GO" id="GO:0008270">
    <property type="term" value="F:zinc ion binding"/>
    <property type="evidence" value="ECO:0007669"/>
    <property type="project" value="UniProtKB-KW"/>
</dbReference>
<dbReference type="PROSITE" id="PS50157">
    <property type="entry name" value="ZINC_FINGER_C2H2_2"/>
    <property type="match status" value="2"/>
</dbReference>
<feature type="region of interest" description="Disordered" evidence="6">
    <location>
        <begin position="551"/>
        <end position="575"/>
    </location>
</feature>
<feature type="domain" description="C2H2-type" evidence="7">
    <location>
        <begin position="209"/>
        <end position="238"/>
    </location>
</feature>
<name>A0A9W7ZYF8_9FUNG</name>
<feature type="compositionally biased region" description="Polar residues" evidence="6">
    <location>
        <begin position="441"/>
        <end position="450"/>
    </location>
</feature>
<dbReference type="OrthoDB" id="6077919at2759"/>
<sequence>MTNEDDCSGRHLDTLSDISLDPDDNSAHAGVPDHIDKQHIKSGSDDDCITTEPFTSIETGPSSDISCDNETAKILAEVKEAPPTPTPTIASTVIKASAAKLTPANEPGKTNLVSDKPENVLDENNVQTPTTNQRVPVQESNDSNLDDGDQTNQESTQSNGAVDSNKDKSSAAANTAAGGIIQCPYCKKEFTRPSSLSTHIYTHTGEKPHECTFPGCKKRFSVLSNLRRHLKLHKKQQILLDEVNSRNMRFPLNRRYSINICQQQQLSQQGPHQLQSSTFMSGINPSNGGGAAVSPNGTWFASPSSYHQYCESSWGQDYSDLVRSGETRIPIYPLTSQQHAAQDIGRQQYVPVDVSDDPGKGSAIAGSTSQFDSGGSDSGRANLDSKNKSFVNGCTQIIPRYNSSITGGICGRPVEGITRRASEMIGFDSLLLTQPLNFMSSSNEANGQSELSDERIKRRKTEPVVNSEDNSNSYLNRSAVYLKEMRPAADMIQDYNLGAMSDYPQMYDLVSYQCGHGVSENGNNTIGGSVGSLNIFNSSGYAPDLGFYSQNNFISPKQQHNSNQDQQQRQPTSVPGFHGTQFFTPTGKEIKQISTGGSGTGSRCGAEAMMTNNTTNSVTNRSASGNSIGIDSNMMHSIAAPFLNTDQHSPVVSAHIPNNCSNTAESAITIPEISSFDSFNHMVGHHSNSTVNSNFFHKLQNN</sequence>
<dbReference type="Gene3D" id="3.30.160.60">
    <property type="entry name" value="Classic Zinc Finger"/>
    <property type="match status" value="2"/>
</dbReference>
<dbReference type="GO" id="GO:0005667">
    <property type="term" value="C:transcription regulator complex"/>
    <property type="evidence" value="ECO:0007669"/>
    <property type="project" value="TreeGrafter"/>
</dbReference>
<dbReference type="InterPro" id="IPR013087">
    <property type="entry name" value="Znf_C2H2_type"/>
</dbReference>
<keyword evidence="3 5" id="KW-0863">Zinc-finger</keyword>
<dbReference type="GO" id="GO:0000981">
    <property type="term" value="F:DNA-binding transcription factor activity, RNA polymerase II-specific"/>
    <property type="evidence" value="ECO:0007669"/>
    <property type="project" value="TreeGrafter"/>
</dbReference>
<feature type="compositionally biased region" description="Basic and acidic residues" evidence="6">
    <location>
        <begin position="31"/>
        <end position="44"/>
    </location>
</feature>
<evidence type="ECO:0000256" key="3">
    <source>
        <dbReference type="ARBA" id="ARBA00022771"/>
    </source>
</evidence>
<feature type="compositionally biased region" description="Polar residues" evidence="6">
    <location>
        <begin position="122"/>
        <end position="143"/>
    </location>
</feature>
<keyword evidence="9" id="KW-1185">Reference proteome</keyword>
<feature type="region of interest" description="Disordered" evidence="6">
    <location>
        <begin position="355"/>
        <end position="385"/>
    </location>
</feature>
<dbReference type="AlphaFoldDB" id="A0A9W7ZYF8"/>
<evidence type="ECO:0000313" key="8">
    <source>
        <dbReference type="EMBL" id="KAJ1916802.1"/>
    </source>
</evidence>
<dbReference type="FunFam" id="3.30.160.60:FF:000446">
    <property type="entry name" value="Zinc finger protein"/>
    <property type="match status" value="1"/>
</dbReference>
<gene>
    <name evidence="8" type="ORF">H4219_003578</name>
</gene>
<keyword evidence="1" id="KW-0479">Metal-binding</keyword>
<evidence type="ECO:0000256" key="4">
    <source>
        <dbReference type="ARBA" id="ARBA00022833"/>
    </source>
</evidence>
<reference evidence="8" key="1">
    <citation type="submission" date="2022-07" db="EMBL/GenBank/DDBJ databases">
        <title>Phylogenomic reconstructions and comparative analyses of Kickxellomycotina fungi.</title>
        <authorList>
            <person name="Reynolds N.K."/>
            <person name="Stajich J.E."/>
            <person name="Barry K."/>
            <person name="Grigoriev I.V."/>
            <person name="Crous P."/>
            <person name="Smith M.E."/>
        </authorList>
    </citation>
    <scope>NUCLEOTIDE SEQUENCE</scope>
    <source>
        <strain evidence="8">NBRC 100468</strain>
    </source>
</reference>
<accession>A0A9W7ZYF8</accession>
<feature type="domain" description="C2H2-type" evidence="7">
    <location>
        <begin position="181"/>
        <end position="208"/>
    </location>
</feature>
<feature type="compositionally biased region" description="Polar residues" evidence="6">
    <location>
        <begin position="365"/>
        <end position="375"/>
    </location>
</feature>
<dbReference type="SUPFAM" id="SSF57667">
    <property type="entry name" value="beta-beta-alpha zinc fingers"/>
    <property type="match status" value="1"/>
</dbReference>
<evidence type="ECO:0000256" key="5">
    <source>
        <dbReference type="PROSITE-ProRule" id="PRU00042"/>
    </source>
</evidence>
<dbReference type="GO" id="GO:0000785">
    <property type="term" value="C:chromatin"/>
    <property type="evidence" value="ECO:0007669"/>
    <property type="project" value="TreeGrafter"/>
</dbReference>
<dbReference type="InterPro" id="IPR036236">
    <property type="entry name" value="Znf_C2H2_sf"/>
</dbReference>
<evidence type="ECO:0000313" key="9">
    <source>
        <dbReference type="Proteomes" id="UP001150538"/>
    </source>
</evidence>
<feature type="region of interest" description="Disordered" evidence="6">
    <location>
        <begin position="1"/>
        <end position="64"/>
    </location>
</feature>